<evidence type="ECO:0000313" key="1">
    <source>
        <dbReference type="EMBL" id="QIZ72827.1"/>
    </source>
</evidence>
<dbReference type="PANTHER" id="PTHR37827">
    <property type="entry name" value="TUDOR DOMAIN-CONTAINING PROTEIN"/>
    <property type="match status" value="1"/>
</dbReference>
<dbReference type="AlphaFoldDB" id="A0A6H1U381"/>
<dbReference type="KEGG" id="oxy:HCG48_21325"/>
<evidence type="ECO:0008006" key="3">
    <source>
        <dbReference type="Google" id="ProtNLM"/>
    </source>
</evidence>
<sequence length="104" mass="12571">MEPNRREKFGLCPLCQRECYLTFHHLIPRKVHRREFFKKNYSKDELNRGLDICRLCHNGIHDLYDEMTLAKEFASLDLLLADRGLSKHFEWVAKQKIRKPRNRS</sequence>
<organism evidence="1 2">
    <name type="scientific">Oxynema aestuarii AP17</name>
    <dbReference type="NCBI Taxonomy" id="2064643"/>
    <lineage>
        <taxon>Bacteria</taxon>
        <taxon>Bacillati</taxon>
        <taxon>Cyanobacteriota</taxon>
        <taxon>Cyanophyceae</taxon>
        <taxon>Oscillatoriophycideae</taxon>
        <taxon>Oscillatoriales</taxon>
        <taxon>Oscillatoriaceae</taxon>
        <taxon>Oxynema</taxon>
        <taxon>Oxynema aestuarii</taxon>
    </lineage>
</organism>
<protein>
    <recommendedName>
        <fullName evidence="3">HNH domain-containing protein</fullName>
    </recommendedName>
</protein>
<name>A0A6H1U381_9CYAN</name>
<gene>
    <name evidence="1" type="ORF">HCG48_21325</name>
</gene>
<proteinExistence type="predicted"/>
<keyword evidence="2" id="KW-1185">Reference proteome</keyword>
<dbReference type="Proteomes" id="UP000500857">
    <property type="component" value="Chromosome"/>
</dbReference>
<evidence type="ECO:0000313" key="2">
    <source>
        <dbReference type="Proteomes" id="UP000500857"/>
    </source>
</evidence>
<dbReference type="PANTHER" id="PTHR37827:SF1">
    <property type="entry name" value="HNH DOMAIN-CONTAINING PROTEIN"/>
    <property type="match status" value="1"/>
</dbReference>
<dbReference type="EMBL" id="CP051167">
    <property type="protein sequence ID" value="QIZ72827.1"/>
    <property type="molecule type" value="Genomic_DNA"/>
</dbReference>
<dbReference type="RefSeq" id="WP_168570974.1">
    <property type="nucleotide sequence ID" value="NZ_CP051167.1"/>
</dbReference>
<reference evidence="1 2" key="1">
    <citation type="submission" date="2020-04" db="EMBL/GenBank/DDBJ databases">
        <authorList>
            <person name="Basu S."/>
            <person name="Maruthanayagam V."/>
            <person name="Chakraborty S."/>
            <person name="Pramanik A."/>
            <person name="Mukherjee J."/>
            <person name="Brink B."/>
        </authorList>
    </citation>
    <scope>NUCLEOTIDE SEQUENCE [LARGE SCALE GENOMIC DNA]</scope>
    <source>
        <strain evidence="1 2">AP17</strain>
    </source>
</reference>
<accession>A0A6H1U381</accession>